<dbReference type="OrthoDB" id="5513111at2"/>
<accession>A0A5C6X8J9</accession>
<dbReference type="Proteomes" id="UP000321046">
    <property type="component" value="Unassembled WGS sequence"/>
</dbReference>
<proteinExistence type="predicted"/>
<feature type="transmembrane region" description="Helical" evidence="2">
    <location>
        <begin position="250"/>
        <end position="278"/>
    </location>
</feature>
<sequence>MMLGTPRQSDARPAPAARASAPSTSPNLPAHNESGAPLPSEWWHEWKSGNALRQQAQRVFSLPSALFLMARWCGVAIILSVALSAWIFAPLSVIPQTLLILYGALIGLGLGATWGAVRVVDLAMDSIWQLVVMVFEGIESALAEVDSLRRGKLSADSLQTLSHTLYQGLFYPVVRRAARQAAGVFARPVTWALDKTIARLIARMLPAPTPEPSSSRPSAEGAQAMQAGTALESLSAAHSRLLSLRNKTRTIALTPLVVLATVNSLLMTAPVAAIYLLLR</sequence>
<feature type="compositionally biased region" description="Low complexity" evidence="1">
    <location>
        <begin position="1"/>
        <end position="26"/>
    </location>
</feature>
<evidence type="ECO:0000313" key="3">
    <source>
        <dbReference type="EMBL" id="TXD34314.1"/>
    </source>
</evidence>
<keyword evidence="2" id="KW-0812">Transmembrane</keyword>
<evidence type="ECO:0000256" key="2">
    <source>
        <dbReference type="SAM" id="Phobius"/>
    </source>
</evidence>
<dbReference type="AlphaFoldDB" id="A0A5C6X8J9"/>
<name>A0A5C6X8J9_9DELT</name>
<organism evidence="3 4">
    <name type="scientific">Lujinxingia vulgaris</name>
    <dbReference type="NCBI Taxonomy" id="2600176"/>
    <lineage>
        <taxon>Bacteria</taxon>
        <taxon>Deltaproteobacteria</taxon>
        <taxon>Bradymonadales</taxon>
        <taxon>Lujinxingiaceae</taxon>
        <taxon>Lujinxingia</taxon>
    </lineage>
</organism>
<protein>
    <submittedName>
        <fullName evidence="3">Uncharacterized protein</fullName>
    </submittedName>
</protein>
<feature type="region of interest" description="Disordered" evidence="1">
    <location>
        <begin position="1"/>
        <end position="36"/>
    </location>
</feature>
<feature type="transmembrane region" description="Helical" evidence="2">
    <location>
        <begin position="65"/>
        <end position="87"/>
    </location>
</feature>
<evidence type="ECO:0000313" key="4">
    <source>
        <dbReference type="Proteomes" id="UP000321046"/>
    </source>
</evidence>
<feature type="transmembrane region" description="Helical" evidence="2">
    <location>
        <begin position="99"/>
        <end position="120"/>
    </location>
</feature>
<dbReference type="EMBL" id="VOSL01000055">
    <property type="protein sequence ID" value="TXD34314.1"/>
    <property type="molecule type" value="Genomic_DNA"/>
</dbReference>
<keyword evidence="2" id="KW-1133">Transmembrane helix</keyword>
<comment type="caution">
    <text evidence="3">The sequence shown here is derived from an EMBL/GenBank/DDBJ whole genome shotgun (WGS) entry which is preliminary data.</text>
</comment>
<evidence type="ECO:0000256" key="1">
    <source>
        <dbReference type="SAM" id="MobiDB-lite"/>
    </source>
</evidence>
<gene>
    <name evidence="3" type="ORF">FRC96_14020</name>
</gene>
<reference evidence="3 4" key="1">
    <citation type="submission" date="2019-08" db="EMBL/GenBank/DDBJ databases">
        <title>Bradymonadales sp. TMQ2.</title>
        <authorList>
            <person name="Liang Q."/>
        </authorList>
    </citation>
    <scope>NUCLEOTIDE SEQUENCE [LARGE SCALE GENOMIC DNA]</scope>
    <source>
        <strain evidence="3 4">TMQ2</strain>
    </source>
</reference>
<dbReference type="RefSeq" id="WP_146975251.1">
    <property type="nucleotide sequence ID" value="NZ_VOSL01000055.1"/>
</dbReference>
<keyword evidence="2" id="KW-0472">Membrane</keyword>